<evidence type="ECO:0000259" key="1">
    <source>
        <dbReference type="Pfam" id="PF19543"/>
    </source>
</evidence>
<protein>
    <recommendedName>
        <fullName evidence="1">Glycoside hydrolase 123-like N-terminal domain-containing protein</fullName>
    </recommendedName>
</protein>
<sequence>MQYTFYVENAHAQQHIYPPQQELWDADSLGNQRAVVLVNKIADQVTVEVEWRNRNVTSQQKVYVVDSTTQNMVEEVLIDSMSPEKGKITFTTSGRKGIFYIYYLPYKVVGRRNYPDVVYEEQITNKTNEKQLRLSNENDVKVLRLEAVDDFNSNKPMEIIATQKEVEAFRAKHRDKSYLVFPEDRDNPIKMKDYLPQKWAVSTLESTFSREVCIKENYTFQLGLWAKDQALKNIKVTFSKFKSENGDVLPLENFTCFNKEGVDYTGKSFSKTVDVEEGKIQALWCGITIPDNNSAAKYSGAVTILPEGQAPTEIPVELIVSQKKAINGGVNEPWKQTRLNWLNSTLAQENSVIAPYIPLKVEGHTISLLGRKVWLGSNGLPAQIQSFFAEEMTSISKEAKDMIADPFSLNILKENGQHMVADYSGPVFKDLEEGKVSWKSIGKSQELEIVINGSLEFDGFANFEIKVVALQDVELKDIALDIPVYKTSSKYMLGLGYKGQHTPRKIDWKWDVAHKNQDGWWLGSVNSGMQLSLRDQHYERPLNTNFYLQKPLKLPLSWGNDNKGGISMVEDGDVLNVHHYSGDRKMEIGDTLYFNFTLLITPFHTLQTDDQWRDRYYHAYQPVDTVVKSGASIVNIHHANEINPYINYPFIATKEMKAYIDAAHERGLKVKIYNTVREVSNRLYELYPLRSLNHEVFSEGNGGGFSWLQEHLQRNYIAAWYVPRFKDAAIINSGMNRWHNYYVEGMNWLVQNIGIDGIYLDDVAFDRITMKRIKRVLTKQGHPGLIDLHSANQYNERDGYNNSANLYMEHFPYINRLWFGEYFDYEKGSPEFYLTEVSGIPFGLMGEMLQDGGNPWRGMLYGMTNRMPYQEERPDHIWKAWDDFGMEGVNMIGYWVSDSPVKTNHEKVLATVYKKEGKALVSVASWAEDDVRIKLEIDWKSLGIDPNKIKISAPEIQGFQPSKTFDVSDQIPVEKNKGWMLVIE</sequence>
<organism evidence="2 3">
    <name type="scientific">Echinicola arenosa</name>
    <dbReference type="NCBI Taxonomy" id="2774144"/>
    <lineage>
        <taxon>Bacteria</taxon>
        <taxon>Pseudomonadati</taxon>
        <taxon>Bacteroidota</taxon>
        <taxon>Cytophagia</taxon>
        <taxon>Cytophagales</taxon>
        <taxon>Cyclobacteriaceae</taxon>
        <taxon>Echinicola</taxon>
    </lineage>
</organism>
<dbReference type="InterPro" id="IPR045711">
    <property type="entry name" value="GH123-like_N"/>
</dbReference>
<name>A0ABR9AI48_9BACT</name>
<dbReference type="SUPFAM" id="SSF51445">
    <property type="entry name" value="(Trans)glycosidases"/>
    <property type="match status" value="1"/>
</dbReference>
<dbReference type="Proteomes" id="UP000647133">
    <property type="component" value="Unassembled WGS sequence"/>
</dbReference>
<accession>A0ABR9AI48</accession>
<keyword evidence="3" id="KW-1185">Reference proteome</keyword>
<dbReference type="EMBL" id="JACYTQ010000002">
    <property type="protein sequence ID" value="MBD8488395.1"/>
    <property type="molecule type" value="Genomic_DNA"/>
</dbReference>
<gene>
    <name evidence="2" type="ORF">IFO69_06510</name>
</gene>
<comment type="caution">
    <text evidence="2">The sequence shown here is derived from an EMBL/GenBank/DDBJ whole genome shotgun (WGS) entry which is preliminary data.</text>
</comment>
<feature type="domain" description="Glycoside hydrolase 123-like N-terminal" evidence="1">
    <location>
        <begin position="23"/>
        <end position="984"/>
    </location>
</feature>
<dbReference type="Gene3D" id="3.20.20.80">
    <property type="entry name" value="Glycosidases"/>
    <property type="match status" value="1"/>
</dbReference>
<reference evidence="2 3" key="1">
    <citation type="submission" date="2020-09" db="EMBL/GenBank/DDBJ databases">
        <title>Echinicola sp. CAU 1574 isolated from sand of Sido Beach.</title>
        <authorList>
            <person name="Kim W."/>
        </authorList>
    </citation>
    <scope>NUCLEOTIDE SEQUENCE [LARGE SCALE GENOMIC DNA]</scope>
    <source>
        <strain evidence="2 3">CAU 1574</strain>
    </source>
</reference>
<proteinExistence type="predicted"/>
<dbReference type="Pfam" id="PF19543">
    <property type="entry name" value="GH123_N"/>
    <property type="match status" value="1"/>
</dbReference>
<dbReference type="InterPro" id="IPR017853">
    <property type="entry name" value="GH"/>
</dbReference>
<evidence type="ECO:0000313" key="3">
    <source>
        <dbReference type="Proteomes" id="UP000647133"/>
    </source>
</evidence>
<evidence type="ECO:0000313" key="2">
    <source>
        <dbReference type="EMBL" id="MBD8488395.1"/>
    </source>
</evidence>